<sequence length="212" mass="24492">IFDEIQYLCNVDIESNLENALPKLLVMVPDNESYVNDLPTVRLIKLLTKHFQDSWQYLLRNKVSVKFLLKTKEPACPRPTIQITDDNFYIYLDFDMITQTKSINQALSVVISLYVIFELQFGTHNRVIHLLYGILLQESSILSKQLRLALKQWNFHIDKKERTGNIQLVKTISTTNNTQTTTIGVLKEIEGGHGNRSFDNSYQENSIRNIGT</sequence>
<evidence type="ECO:0000313" key="1">
    <source>
        <dbReference type="EMBL" id="CAF5195906.1"/>
    </source>
</evidence>
<accession>A0A8S3IBC3</accession>
<proteinExistence type="predicted"/>
<dbReference type="Proteomes" id="UP000676336">
    <property type="component" value="Unassembled WGS sequence"/>
</dbReference>
<gene>
    <name evidence="1" type="ORF">SMN809_LOCUS73967</name>
</gene>
<dbReference type="AlphaFoldDB" id="A0A8S3IBC3"/>
<comment type="caution">
    <text evidence="1">The sequence shown here is derived from an EMBL/GenBank/DDBJ whole genome shotgun (WGS) entry which is preliminary data.</text>
</comment>
<reference evidence="1" key="1">
    <citation type="submission" date="2021-02" db="EMBL/GenBank/DDBJ databases">
        <authorList>
            <person name="Nowell W R."/>
        </authorList>
    </citation>
    <scope>NUCLEOTIDE SEQUENCE</scope>
</reference>
<protein>
    <submittedName>
        <fullName evidence="1">Uncharacterized protein</fullName>
    </submittedName>
</protein>
<organism evidence="1 2">
    <name type="scientific">Rotaria magnacalcarata</name>
    <dbReference type="NCBI Taxonomy" id="392030"/>
    <lineage>
        <taxon>Eukaryota</taxon>
        <taxon>Metazoa</taxon>
        <taxon>Spiralia</taxon>
        <taxon>Gnathifera</taxon>
        <taxon>Rotifera</taxon>
        <taxon>Eurotatoria</taxon>
        <taxon>Bdelloidea</taxon>
        <taxon>Philodinida</taxon>
        <taxon>Philodinidae</taxon>
        <taxon>Rotaria</taxon>
    </lineage>
</organism>
<evidence type="ECO:0000313" key="2">
    <source>
        <dbReference type="Proteomes" id="UP000676336"/>
    </source>
</evidence>
<dbReference type="EMBL" id="CAJOBI010329107">
    <property type="protein sequence ID" value="CAF5195906.1"/>
    <property type="molecule type" value="Genomic_DNA"/>
</dbReference>
<feature type="non-terminal residue" evidence="1">
    <location>
        <position position="1"/>
    </location>
</feature>
<name>A0A8S3IBC3_9BILA</name>